<evidence type="ECO:0000313" key="2">
    <source>
        <dbReference type="EMBL" id="MBO8443873.1"/>
    </source>
</evidence>
<dbReference type="InterPro" id="IPR002696">
    <property type="entry name" value="Membr_insert_effic_factor_YidD"/>
</dbReference>
<evidence type="ECO:0000313" key="3">
    <source>
        <dbReference type="Proteomes" id="UP000823633"/>
    </source>
</evidence>
<dbReference type="EMBL" id="JADIMU010000062">
    <property type="protein sequence ID" value="MBO8443873.1"/>
    <property type="molecule type" value="Genomic_DNA"/>
</dbReference>
<dbReference type="AlphaFoldDB" id="A0A9D9EBY1"/>
<dbReference type="PANTHER" id="PTHR33383">
    <property type="entry name" value="MEMBRANE PROTEIN INSERTION EFFICIENCY FACTOR-RELATED"/>
    <property type="match status" value="1"/>
</dbReference>
<evidence type="ECO:0000256" key="1">
    <source>
        <dbReference type="HAMAP-Rule" id="MF_00386"/>
    </source>
</evidence>
<dbReference type="SMART" id="SM01234">
    <property type="entry name" value="Haemolytic"/>
    <property type="match status" value="1"/>
</dbReference>
<organism evidence="2 3">
    <name type="scientific">Candidatus Aphodenecus pullistercoris</name>
    <dbReference type="NCBI Taxonomy" id="2840669"/>
    <lineage>
        <taxon>Bacteria</taxon>
        <taxon>Pseudomonadati</taxon>
        <taxon>Spirochaetota</taxon>
        <taxon>Spirochaetia</taxon>
        <taxon>Spirochaetales</taxon>
        <taxon>Candidatus Aphodenecus</taxon>
    </lineage>
</organism>
<dbReference type="GO" id="GO:0005886">
    <property type="term" value="C:plasma membrane"/>
    <property type="evidence" value="ECO:0007669"/>
    <property type="project" value="UniProtKB-SubCell"/>
</dbReference>
<dbReference type="NCBIfam" id="TIGR00278">
    <property type="entry name" value="membrane protein insertion efficiency factor YidD"/>
    <property type="match status" value="1"/>
</dbReference>
<dbReference type="HAMAP" id="MF_00386">
    <property type="entry name" value="UPF0161_YidD"/>
    <property type="match status" value="1"/>
</dbReference>
<gene>
    <name evidence="2" type="primary">yidD</name>
    <name evidence="2" type="ORF">IAC42_08995</name>
</gene>
<proteinExistence type="inferred from homology"/>
<dbReference type="Pfam" id="PF01809">
    <property type="entry name" value="YidD"/>
    <property type="match status" value="1"/>
</dbReference>
<name>A0A9D9EBY1_9SPIR</name>
<dbReference type="PANTHER" id="PTHR33383:SF1">
    <property type="entry name" value="MEMBRANE PROTEIN INSERTION EFFICIENCY FACTOR-RELATED"/>
    <property type="match status" value="1"/>
</dbReference>
<keyword evidence="1" id="KW-0472">Membrane</keyword>
<reference evidence="2" key="2">
    <citation type="journal article" date="2021" name="PeerJ">
        <title>Extensive microbial diversity within the chicken gut microbiome revealed by metagenomics and culture.</title>
        <authorList>
            <person name="Gilroy R."/>
            <person name="Ravi A."/>
            <person name="Getino M."/>
            <person name="Pursley I."/>
            <person name="Horton D.L."/>
            <person name="Alikhan N.F."/>
            <person name="Baker D."/>
            <person name="Gharbi K."/>
            <person name="Hall N."/>
            <person name="Watson M."/>
            <person name="Adriaenssens E.M."/>
            <person name="Foster-Nyarko E."/>
            <person name="Jarju S."/>
            <person name="Secka A."/>
            <person name="Antonio M."/>
            <person name="Oren A."/>
            <person name="Chaudhuri R.R."/>
            <person name="La Ragione R."/>
            <person name="Hildebrand F."/>
            <person name="Pallen M.J."/>
        </authorList>
    </citation>
    <scope>NUCLEOTIDE SEQUENCE</scope>
    <source>
        <strain evidence="2">11167</strain>
    </source>
</reference>
<comment type="similarity">
    <text evidence="1">Belongs to the UPF0161 family.</text>
</comment>
<accession>A0A9D9EBY1</accession>
<comment type="subcellular location">
    <subcellularLocation>
        <location evidence="1">Cell membrane</location>
        <topology evidence="1">Peripheral membrane protein</topology>
        <orientation evidence="1">Cytoplasmic side</orientation>
    </subcellularLocation>
</comment>
<dbReference type="Proteomes" id="UP000823633">
    <property type="component" value="Unassembled WGS sequence"/>
</dbReference>
<protein>
    <recommendedName>
        <fullName evidence="1">Putative membrane protein insertion efficiency factor</fullName>
    </recommendedName>
</protein>
<reference evidence="2" key="1">
    <citation type="submission" date="2020-10" db="EMBL/GenBank/DDBJ databases">
        <authorList>
            <person name="Gilroy R."/>
        </authorList>
    </citation>
    <scope>NUCLEOTIDE SEQUENCE</scope>
    <source>
        <strain evidence="2">11167</strain>
    </source>
</reference>
<comment type="caution">
    <text evidence="2">The sequence shown here is derived from an EMBL/GenBank/DDBJ whole genome shotgun (WGS) entry which is preliminary data.</text>
</comment>
<sequence>MRTVLRKLFLIPVYIYKAVLSPLLGPGKCRYRPSCSSYFEEAVMRFGILKGGLMGMARILRCSPLFLGGVDEVPETWSWKAIRDAYTVYRKPRRKGGR</sequence>
<comment type="function">
    <text evidence="1">Could be involved in insertion of integral membrane proteins into the membrane.</text>
</comment>
<keyword evidence="1" id="KW-1003">Cell membrane</keyword>